<evidence type="ECO:0000256" key="1">
    <source>
        <dbReference type="ARBA" id="ARBA00023026"/>
    </source>
</evidence>
<feature type="domain" description="Peptidase S1" evidence="2">
    <location>
        <begin position="117"/>
        <end position="340"/>
    </location>
</feature>
<comment type="caution">
    <text evidence="3">The sequence shown here is derived from an EMBL/GenBank/DDBJ whole genome shotgun (WGS) entry which is preliminary data.</text>
</comment>
<dbReference type="GO" id="GO:0004252">
    <property type="term" value="F:serine-type endopeptidase activity"/>
    <property type="evidence" value="ECO:0007669"/>
    <property type="project" value="InterPro"/>
</dbReference>
<dbReference type="Pfam" id="PF00089">
    <property type="entry name" value="Trypsin"/>
    <property type="match status" value="1"/>
</dbReference>
<evidence type="ECO:0000259" key="2">
    <source>
        <dbReference type="PROSITE" id="PS50240"/>
    </source>
</evidence>
<accession>A0A8K1CJ71</accession>
<dbReference type="InterPro" id="IPR001314">
    <property type="entry name" value="Peptidase_S1A"/>
</dbReference>
<gene>
    <name evidence="3" type="ORF">Poli38472_011476</name>
</gene>
<reference evidence="3" key="1">
    <citation type="submission" date="2019-03" db="EMBL/GenBank/DDBJ databases">
        <title>Long read genome sequence of the mycoparasitic Pythium oligandrum ATCC 38472 isolated from sugarbeet rhizosphere.</title>
        <authorList>
            <person name="Gaulin E."/>
        </authorList>
    </citation>
    <scope>NUCLEOTIDE SEQUENCE</scope>
    <source>
        <strain evidence="3">ATCC 38472_TT</strain>
    </source>
</reference>
<dbReference type="PROSITE" id="PS50240">
    <property type="entry name" value="TRYPSIN_DOM"/>
    <property type="match status" value="1"/>
</dbReference>
<protein>
    <recommendedName>
        <fullName evidence="2">Peptidase S1 domain-containing protein</fullName>
    </recommendedName>
</protein>
<dbReference type="InterPro" id="IPR051333">
    <property type="entry name" value="CLIP_Serine_Protease"/>
</dbReference>
<dbReference type="SUPFAM" id="SSF50494">
    <property type="entry name" value="Trypsin-like serine proteases"/>
    <property type="match status" value="1"/>
</dbReference>
<dbReference type="PROSITE" id="PS00134">
    <property type="entry name" value="TRYPSIN_HIS"/>
    <property type="match status" value="1"/>
</dbReference>
<keyword evidence="4" id="KW-1185">Reference proteome</keyword>
<evidence type="ECO:0000313" key="3">
    <source>
        <dbReference type="EMBL" id="TMW64596.1"/>
    </source>
</evidence>
<dbReference type="EMBL" id="SPLM01000039">
    <property type="protein sequence ID" value="TMW64596.1"/>
    <property type="molecule type" value="Genomic_DNA"/>
</dbReference>
<dbReference type="InterPro" id="IPR018114">
    <property type="entry name" value="TRYPSIN_HIS"/>
</dbReference>
<dbReference type="Gene3D" id="2.40.10.10">
    <property type="entry name" value="Trypsin-like serine proteases"/>
    <property type="match status" value="1"/>
</dbReference>
<sequence length="379" mass="42468">MDTLQVSAIQGVTFVNGSLCNQPVCALPTEIEARDDHQESNQWSFLVKRATSGGGVWLLGLGGNPVTNRDGIWGFSWLPQLLSAATFPSLGVSDVETITTVQKEMALPRTDSIYREFLVGIRTSKDGESFCTGSLISSRYILTAAHCKNNGTIKFVAFPDVTPDRKNGEVIAVRRLATHPNYRVKPSNGPSEKRTHYFDLLMLELERPSTRMPIQMVDQVYLYNRPNATFFAFEKRKEAKYGVREHVYFAVLPVINSINLCSQYLHTTTLQPQEFMVCAGGDKTKRPCLNETSAGPLVFSPDSVNQRLYAVSSTGVACGWLHAMYTRVTKAIPIIKEQLEKVTKAKRVRARSRRLVTLRSRGFADLRPFQRVRNDQVEA</sequence>
<proteinExistence type="predicted"/>
<dbReference type="InterPro" id="IPR009003">
    <property type="entry name" value="Peptidase_S1_PA"/>
</dbReference>
<dbReference type="PANTHER" id="PTHR24260">
    <property type="match status" value="1"/>
</dbReference>
<dbReference type="GO" id="GO:0006508">
    <property type="term" value="P:proteolysis"/>
    <property type="evidence" value="ECO:0007669"/>
    <property type="project" value="InterPro"/>
</dbReference>
<dbReference type="InterPro" id="IPR043504">
    <property type="entry name" value="Peptidase_S1_PA_chymotrypsin"/>
</dbReference>
<dbReference type="Proteomes" id="UP000794436">
    <property type="component" value="Unassembled WGS sequence"/>
</dbReference>
<dbReference type="PRINTS" id="PR00722">
    <property type="entry name" value="CHYMOTRYPSIN"/>
</dbReference>
<dbReference type="OrthoDB" id="160172at2759"/>
<organism evidence="3 4">
    <name type="scientific">Pythium oligandrum</name>
    <name type="common">Mycoparasitic fungus</name>
    <dbReference type="NCBI Taxonomy" id="41045"/>
    <lineage>
        <taxon>Eukaryota</taxon>
        <taxon>Sar</taxon>
        <taxon>Stramenopiles</taxon>
        <taxon>Oomycota</taxon>
        <taxon>Peronosporomycetes</taxon>
        <taxon>Pythiales</taxon>
        <taxon>Pythiaceae</taxon>
        <taxon>Pythium</taxon>
    </lineage>
</organism>
<evidence type="ECO:0000313" key="4">
    <source>
        <dbReference type="Proteomes" id="UP000794436"/>
    </source>
</evidence>
<dbReference type="PANTHER" id="PTHR24260:SF136">
    <property type="entry name" value="GH08193P-RELATED"/>
    <property type="match status" value="1"/>
</dbReference>
<keyword evidence="1" id="KW-0843">Virulence</keyword>
<name>A0A8K1CJ71_PYTOL</name>
<dbReference type="InterPro" id="IPR001254">
    <property type="entry name" value="Trypsin_dom"/>
</dbReference>
<dbReference type="AlphaFoldDB" id="A0A8K1CJ71"/>
<dbReference type="SMART" id="SM00020">
    <property type="entry name" value="Tryp_SPc"/>
    <property type="match status" value="1"/>
</dbReference>